<name>A0AAU8CDE4_9EURY</name>
<feature type="transmembrane region" description="Helical" evidence="1">
    <location>
        <begin position="212"/>
        <end position="236"/>
    </location>
</feature>
<organism evidence="2">
    <name type="scientific">Halobacterium sp. NMX12-1</name>
    <dbReference type="NCBI Taxonomy" id="3166650"/>
    <lineage>
        <taxon>Archaea</taxon>
        <taxon>Methanobacteriati</taxon>
        <taxon>Methanobacteriota</taxon>
        <taxon>Stenosarchaea group</taxon>
        <taxon>Halobacteria</taxon>
        <taxon>Halobacteriales</taxon>
        <taxon>Halobacteriaceae</taxon>
        <taxon>Halobacterium</taxon>
    </lineage>
</organism>
<keyword evidence="1" id="KW-0472">Membrane</keyword>
<evidence type="ECO:0008006" key="3">
    <source>
        <dbReference type="Google" id="ProtNLM"/>
    </source>
</evidence>
<reference evidence="2" key="1">
    <citation type="submission" date="2024-06" db="EMBL/GenBank/DDBJ databases">
        <title>Genome Sequence of an extremely halophilic archaeon isolated from Permian era halite, Salado Formation, Carlsbad, New Mexico: Halobacterium sp. strain NMX12-1.</title>
        <authorList>
            <person name="Sotoa L."/>
            <person name="DasSarma P."/>
            <person name="Anton B.P."/>
            <person name="Vincze T."/>
            <person name="Verma I."/>
            <person name="Eralp B."/>
            <person name="Powers D.W."/>
            <person name="Dozier B.L."/>
            <person name="Roberts R.J."/>
            <person name="DasSarma S."/>
        </authorList>
    </citation>
    <scope>NUCLEOTIDE SEQUENCE</scope>
    <source>
        <strain evidence="2">NMX12-1</strain>
    </source>
</reference>
<feature type="transmembrane region" description="Helical" evidence="1">
    <location>
        <begin position="256"/>
        <end position="279"/>
    </location>
</feature>
<dbReference type="RefSeq" id="WP_353634420.1">
    <property type="nucleotide sequence ID" value="NZ_CP159204.1"/>
</dbReference>
<feature type="transmembrane region" description="Helical" evidence="1">
    <location>
        <begin position="184"/>
        <end position="200"/>
    </location>
</feature>
<feature type="transmembrane region" description="Helical" evidence="1">
    <location>
        <begin position="73"/>
        <end position="92"/>
    </location>
</feature>
<evidence type="ECO:0000313" key="2">
    <source>
        <dbReference type="EMBL" id="XCF16617.1"/>
    </source>
</evidence>
<dbReference type="EMBL" id="CP159204">
    <property type="protein sequence ID" value="XCF16617.1"/>
    <property type="molecule type" value="Genomic_DNA"/>
</dbReference>
<dbReference type="AlphaFoldDB" id="A0AAU8CDE4"/>
<proteinExistence type="predicted"/>
<feature type="transmembrane region" description="Helical" evidence="1">
    <location>
        <begin position="112"/>
        <end position="135"/>
    </location>
</feature>
<feature type="transmembrane region" description="Helical" evidence="1">
    <location>
        <begin position="156"/>
        <end position="178"/>
    </location>
</feature>
<keyword evidence="1" id="KW-1133">Transmembrane helix</keyword>
<dbReference type="KEGG" id="hanx:ABSL23_15435"/>
<dbReference type="GeneID" id="91110570"/>
<evidence type="ECO:0000256" key="1">
    <source>
        <dbReference type="SAM" id="Phobius"/>
    </source>
</evidence>
<sequence length="311" mass="34418">MDMKIRSRTWKIEDVPVNTVREAVSEELDLSPELLDDQWMWREQERFVSREVTVSISEGAVTESVYGSNVLKAGFLLGLIFALYPLYFLLSLDQMFSTFVQSAVTAGDYGRVRWQVVLLLIGLGGCVLMGESANFSEFKVNLDSVGVIKQDSANPYVAFTLNYILAISSVGFASFLIGDQLMKISILAISAMIGGIYVSYRQRDLSWPVVALAIPLHGVLFLFIPLLAALLFSLVISQQEPLYHLLSVELLREIAVSGLVFFALVFLAVAVVSIALVLFSGSVIYDSVSNRELVLFECPTSKIQYLTKLAS</sequence>
<accession>A0AAU8CDE4</accession>
<protein>
    <recommendedName>
        <fullName evidence="3">Stage II sporulation protein M</fullName>
    </recommendedName>
</protein>
<keyword evidence="1" id="KW-0812">Transmembrane</keyword>
<gene>
    <name evidence="2" type="ORF">ABSL23_15435</name>
</gene>